<evidence type="ECO:0000313" key="3">
    <source>
        <dbReference type="Proteomes" id="UP000034881"/>
    </source>
</evidence>
<dbReference type="InterPro" id="IPR036388">
    <property type="entry name" value="WH-like_DNA-bd_sf"/>
</dbReference>
<organism evidence="2 3">
    <name type="scientific">Candidatus Daviesbacteria bacterium GW2011_GWC2_40_12</name>
    <dbReference type="NCBI Taxonomy" id="1618431"/>
    <lineage>
        <taxon>Bacteria</taxon>
        <taxon>Candidatus Daviesiibacteriota</taxon>
    </lineage>
</organism>
<proteinExistence type="predicted"/>
<dbReference type="AlphaFoldDB" id="A0A0G0QL47"/>
<dbReference type="PANTHER" id="PTHR30319:SF1">
    <property type="entry name" value="TRANSCRIPTIONAL REPRESSOR PAAX"/>
    <property type="match status" value="1"/>
</dbReference>
<protein>
    <submittedName>
        <fullName evidence="2">Transcriptional regulator, PaaX family</fullName>
    </submittedName>
</protein>
<dbReference type="Proteomes" id="UP000034881">
    <property type="component" value="Unassembled WGS sequence"/>
</dbReference>
<accession>A0A0G0QL47</accession>
<dbReference type="InterPro" id="IPR048846">
    <property type="entry name" value="PaaX-like_central"/>
</dbReference>
<dbReference type="InterPro" id="IPR036390">
    <property type="entry name" value="WH_DNA-bd_sf"/>
</dbReference>
<comment type="caution">
    <text evidence="2">The sequence shown here is derived from an EMBL/GenBank/DDBJ whole genome shotgun (WGS) entry which is preliminary data.</text>
</comment>
<dbReference type="GO" id="GO:0006351">
    <property type="term" value="P:DNA-templated transcription"/>
    <property type="evidence" value="ECO:0007669"/>
    <property type="project" value="TreeGrafter"/>
</dbReference>
<dbReference type="Gene3D" id="1.10.10.10">
    <property type="entry name" value="Winged helix-like DNA-binding domain superfamily/Winged helix DNA-binding domain"/>
    <property type="match status" value="1"/>
</dbReference>
<evidence type="ECO:0000259" key="1">
    <source>
        <dbReference type="Pfam" id="PF20803"/>
    </source>
</evidence>
<evidence type="ECO:0000313" key="2">
    <source>
        <dbReference type="EMBL" id="KKR40858.1"/>
    </source>
</evidence>
<dbReference type="SUPFAM" id="SSF46785">
    <property type="entry name" value="Winged helix' DNA-binding domain"/>
    <property type="match status" value="1"/>
</dbReference>
<feature type="domain" description="Transcriptional repressor PaaX-like central Cas2-like" evidence="1">
    <location>
        <begin position="90"/>
        <end position="163"/>
    </location>
</feature>
<dbReference type="Gene3D" id="3.30.70.2650">
    <property type="match status" value="1"/>
</dbReference>
<dbReference type="Pfam" id="PF20803">
    <property type="entry name" value="PaaX_M"/>
    <property type="match status" value="1"/>
</dbReference>
<dbReference type="PANTHER" id="PTHR30319">
    <property type="entry name" value="PHENYLACETIC ACID REGULATOR-RELATED TRANSCRIPTIONAL REPRESSOR"/>
    <property type="match status" value="1"/>
</dbReference>
<sequence length="172" mass="20322">MGKRSRVTGLLLTVLEKAIDGSILLYDFAENTHHYVWGEPNLDRYQLYHIVHRLKEKGWIETSKNEGKILVKLTNKGKNQLAIEKALKKEKWDGYFRVVIFDIPEKHRKVRNVFRYRLKEWGFKAWQKSVWASKKDLAVPLREFIKELGIEDWVLVLVSKDVGSARIFVDRL</sequence>
<dbReference type="EMBL" id="LBYB01000018">
    <property type="protein sequence ID" value="KKR40858.1"/>
    <property type="molecule type" value="Genomic_DNA"/>
</dbReference>
<name>A0A0G0QL47_9BACT</name>
<gene>
    <name evidence="2" type="ORF">UT77_C0018G0011</name>
</gene>
<dbReference type="SUPFAM" id="SSF143430">
    <property type="entry name" value="TTP0101/SSO1404-like"/>
    <property type="match status" value="1"/>
</dbReference>
<reference evidence="2 3" key="1">
    <citation type="journal article" date="2015" name="Nature">
        <title>rRNA introns, odd ribosomes, and small enigmatic genomes across a large radiation of phyla.</title>
        <authorList>
            <person name="Brown C.T."/>
            <person name="Hug L.A."/>
            <person name="Thomas B.C."/>
            <person name="Sharon I."/>
            <person name="Castelle C.J."/>
            <person name="Singh A."/>
            <person name="Wilkins M.J."/>
            <person name="Williams K.H."/>
            <person name="Banfield J.F."/>
        </authorList>
    </citation>
    <scope>NUCLEOTIDE SEQUENCE [LARGE SCALE GENOMIC DNA]</scope>
</reference>